<feature type="compositionally biased region" description="Low complexity" evidence="1">
    <location>
        <begin position="451"/>
        <end position="464"/>
    </location>
</feature>
<dbReference type="STRING" id="402676.B6K359"/>
<evidence type="ECO:0000256" key="1">
    <source>
        <dbReference type="SAM" id="MobiDB-lite"/>
    </source>
</evidence>
<reference evidence="4 6" key="1">
    <citation type="journal article" date="2011" name="Science">
        <title>Comparative functional genomics of the fission yeasts.</title>
        <authorList>
            <person name="Rhind N."/>
            <person name="Chen Z."/>
            <person name="Yassour M."/>
            <person name="Thompson D.A."/>
            <person name="Haas B.J."/>
            <person name="Habib N."/>
            <person name="Wapinski I."/>
            <person name="Roy S."/>
            <person name="Lin M.F."/>
            <person name="Heiman D.I."/>
            <person name="Young S.K."/>
            <person name="Furuya K."/>
            <person name="Guo Y."/>
            <person name="Pidoux A."/>
            <person name="Chen H.M."/>
            <person name="Robbertse B."/>
            <person name="Goldberg J.M."/>
            <person name="Aoki K."/>
            <person name="Bayne E.H."/>
            <person name="Berlin A.M."/>
            <person name="Desjardins C.A."/>
            <person name="Dobbs E."/>
            <person name="Dukaj L."/>
            <person name="Fan L."/>
            <person name="FitzGerald M.G."/>
            <person name="French C."/>
            <person name="Gujja S."/>
            <person name="Hansen K."/>
            <person name="Keifenheim D."/>
            <person name="Levin J.Z."/>
            <person name="Mosher R.A."/>
            <person name="Mueller C.A."/>
            <person name="Pfiffner J."/>
            <person name="Priest M."/>
            <person name="Russ C."/>
            <person name="Smialowska A."/>
            <person name="Swoboda P."/>
            <person name="Sykes S.M."/>
            <person name="Vaughn M."/>
            <person name="Vengrova S."/>
            <person name="Yoder R."/>
            <person name="Zeng Q."/>
            <person name="Allshire R."/>
            <person name="Baulcombe D."/>
            <person name="Birren B.W."/>
            <person name="Brown W."/>
            <person name="Ekwall K."/>
            <person name="Kellis M."/>
            <person name="Leatherwood J."/>
            <person name="Levin H."/>
            <person name="Margalit H."/>
            <person name="Martienssen R."/>
            <person name="Nieduszynski C.A."/>
            <person name="Spatafora J.W."/>
            <person name="Friedman N."/>
            <person name="Dalgaard J.Z."/>
            <person name="Baumann P."/>
            <person name="Niki H."/>
            <person name="Regev A."/>
            <person name="Nusbaum C."/>
        </authorList>
    </citation>
    <scope>NUCLEOTIDE SEQUENCE [LARGE SCALE GENOMIC DNA]</scope>
    <source>
        <strain evidence="6">yFS275 / FY16936</strain>
    </source>
</reference>
<dbReference type="PANTHER" id="PTHR10694:SF7">
    <property type="entry name" value="[HISTONE H3]-TRIMETHYL-L-LYSINE(9) DEMETHYLASE"/>
    <property type="match status" value="1"/>
</dbReference>
<dbReference type="PROSITE" id="PS51184">
    <property type="entry name" value="JMJC"/>
    <property type="match status" value="1"/>
</dbReference>
<keyword evidence="6" id="KW-1185">Reference proteome</keyword>
<gene>
    <name evidence="5" type="primary">jmj3</name>
    <name evidence="4" type="ORF">SJAG_03041</name>
</gene>
<proteinExistence type="predicted"/>
<dbReference type="GO" id="GO:0006338">
    <property type="term" value="P:chromatin remodeling"/>
    <property type="evidence" value="ECO:0000318"/>
    <property type="project" value="GO_Central"/>
</dbReference>
<feature type="domain" description="JmjN" evidence="2">
    <location>
        <begin position="38"/>
        <end position="79"/>
    </location>
</feature>
<dbReference type="PANTHER" id="PTHR10694">
    <property type="entry name" value="LYSINE-SPECIFIC DEMETHYLASE"/>
    <property type="match status" value="1"/>
</dbReference>
<dbReference type="Gene3D" id="2.60.120.650">
    <property type="entry name" value="Cupin"/>
    <property type="match status" value="1"/>
</dbReference>
<dbReference type="GO" id="GO:0032454">
    <property type="term" value="F:histone H3K9 demethylase activity"/>
    <property type="evidence" value="ECO:0000318"/>
    <property type="project" value="GO_Central"/>
</dbReference>
<evidence type="ECO:0000259" key="2">
    <source>
        <dbReference type="PROSITE" id="PS51183"/>
    </source>
</evidence>
<dbReference type="SMART" id="SM00545">
    <property type="entry name" value="JmjN"/>
    <property type="match status" value="1"/>
</dbReference>
<dbReference type="OrthoDB" id="9547406at2759"/>
<dbReference type="GO" id="GO:0048189">
    <property type="term" value="C:Lid2 complex"/>
    <property type="evidence" value="ECO:0007669"/>
    <property type="project" value="EnsemblFungi"/>
</dbReference>
<dbReference type="Proteomes" id="UP000001744">
    <property type="component" value="Unassembled WGS sequence"/>
</dbReference>
<dbReference type="Pfam" id="PF02373">
    <property type="entry name" value="JmjC"/>
    <property type="match status" value="1"/>
</dbReference>
<evidence type="ECO:0000313" key="4">
    <source>
        <dbReference type="EMBL" id="EEB07916.2"/>
    </source>
</evidence>
<dbReference type="GO" id="GO:0010468">
    <property type="term" value="P:regulation of gene expression"/>
    <property type="evidence" value="ECO:0000318"/>
    <property type="project" value="GO_Central"/>
</dbReference>
<dbReference type="JaponicusDB" id="SJAG_03041">
    <property type="gene designation" value="jmj3"/>
</dbReference>
<evidence type="ECO:0000259" key="3">
    <source>
        <dbReference type="PROSITE" id="PS51184"/>
    </source>
</evidence>
<dbReference type="GO" id="GO:0005634">
    <property type="term" value="C:nucleus"/>
    <property type="evidence" value="ECO:0000318"/>
    <property type="project" value="GO_Central"/>
</dbReference>
<dbReference type="InterPro" id="IPR003347">
    <property type="entry name" value="JmjC_dom"/>
</dbReference>
<dbReference type="AlphaFoldDB" id="B6K359"/>
<dbReference type="OMA" id="YECILTS"/>
<feature type="compositionally biased region" description="Polar residues" evidence="1">
    <location>
        <begin position="686"/>
        <end position="703"/>
    </location>
</feature>
<protein>
    <submittedName>
        <fullName evidence="4">Lid2 complex subunit Jmj3</fullName>
    </submittedName>
</protein>
<feature type="compositionally biased region" description="Pro residues" evidence="1">
    <location>
        <begin position="485"/>
        <end position="499"/>
    </location>
</feature>
<dbReference type="HOGENOM" id="CLU_337436_0_0_1"/>
<dbReference type="PROSITE" id="PS51183">
    <property type="entry name" value="JMJN"/>
    <property type="match status" value="1"/>
</dbReference>
<dbReference type="eggNOG" id="KOG0958">
    <property type="taxonomic scope" value="Eukaryota"/>
</dbReference>
<dbReference type="VEuPathDB" id="FungiDB:SJAG_03041"/>
<organism evidence="4 6">
    <name type="scientific">Schizosaccharomyces japonicus (strain yFS275 / FY16936)</name>
    <name type="common">Fission yeast</name>
    <dbReference type="NCBI Taxonomy" id="402676"/>
    <lineage>
        <taxon>Eukaryota</taxon>
        <taxon>Fungi</taxon>
        <taxon>Dikarya</taxon>
        <taxon>Ascomycota</taxon>
        <taxon>Taphrinomycotina</taxon>
        <taxon>Schizosaccharomycetes</taxon>
        <taxon>Schizosaccharomycetales</taxon>
        <taxon>Schizosaccharomycetaceae</taxon>
        <taxon>Schizosaccharomyces</taxon>
    </lineage>
</organism>
<name>B6K359_SCHJY</name>
<feature type="domain" description="JmjC" evidence="3">
    <location>
        <begin position="201"/>
        <end position="368"/>
    </location>
</feature>
<dbReference type="InterPro" id="IPR003349">
    <property type="entry name" value="JmjN"/>
</dbReference>
<accession>B6K359</accession>
<feature type="compositionally biased region" description="Polar residues" evidence="1">
    <location>
        <begin position="515"/>
        <end position="540"/>
    </location>
</feature>
<dbReference type="GO" id="GO:0051864">
    <property type="term" value="F:histone H3K36 demethylase activity"/>
    <property type="evidence" value="ECO:0000318"/>
    <property type="project" value="GO_Central"/>
</dbReference>
<feature type="compositionally biased region" description="Polar residues" evidence="1">
    <location>
        <begin position="129"/>
        <end position="149"/>
    </location>
</feature>
<sequence length="844" mass="92932">MSPVSVHDTVSSESRRQCALEGCDCDVSHFIDGDGDGVPVFEPTIAQIENFEAFLEKVHIHGIVYGAIKIATPSGFADLNSTYKKRVQAHLNHVSTRPGTTDSRPDASLGIHWFEQQIKRRGEYFEVTTSDQTASESVSTASTPTSAGVQQDERSTTPEQGIARAILLYWRTLTHEKSVCGLCTLPQWAFDPQNGKRQHWWASWLQQLVRAQFAQRHAASTNGAEEEEAARASGTTYVGRWKTTLPCRCEAPQLCAAHMHCGGSALQWYVIPPSQNEKFQALARRLAREEAWECEDFLLHQTTLFPPSSLSKNGITVHSFLQHANEFVLTFPDTFHSAFFLGNAMLHRLAFTSKCQNRFDYVRNMQFSSQQTWPHIHHPKLACPDPFQFQPPSNPDLLHIVDVSPVHSPSRPSLPYAPYPNASAVMPGNVEFLDSSPTSSLFPIPYSTTTTTTTSAAAPATVSSDSPNHSLSASKHPVLSQTPKSLPPSPPLLPHPTPIPLSELWNPNPKPLPSLSVTATVPSSDTNVAKPNSPQAQQPPFTYTPLVPAVQQHPLHPPPIRGLPIPVRFARGPVFWGRVLEDRPDEHMLLLECENAEMLEVSYDHVLALSGPAEQHDSSYFNPKIKVPNIRFVDGVPVNWHDFDKLPDLDRFILPELLPGQPIRVRAVPSTAPSPKPQATAADTEANASVRDQSSLVHTNISPETEGREDGHSLPATPKLPLGEAADQKHHTLATTDTDMTAMTLDENMGDEEELVVDSELLDPAFADNVLGSTDYTISLRVPTSRPAGTQSSNSSLHMEDVQLSSAVADDEEANREYFSSLDAYSFEEDDTNATNFSLFPTLD</sequence>
<evidence type="ECO:0000313" key="5">
    <source>
        <dbReference type="JaponicusDB" id="SJAG_03041"/>
    </source>
</evidence>
<dbReference type="SMART" id="SM00558">
    <property type="entry name" value="JmjC"/>
    <property type="match status" value="1"/>
</dbReference>
<dbReference type="GeneID" id="7048957"/>
<feature type="region of interest" description="Disordered" evidence="1">
    <location>
        <begin position="666"/>
        <end position="724"/>
    </location>
</feature>
<dbReference type="EMBL" id="KE651167">
    <property type="protein sequence ID" value="EEB07916.2"/>
    <property type="molecule type" value="Genomic_DNA"/>
</dbReference>
<evidence type="ECO:0000313" key="6">
    <source>
        <dbReference type="Proteomes" id="UP000001744"/>
    </source>
</evidence>
<feature type="region of interest" description="Disordered" evidence="1">
    <location>
        <begin position="451"/>
        <end position="540"/>
    </location>
</feature>
<dbReference type="GO" id="GO:0000785">
    <property type="term" value="C:chromatin"/>
    <property type="evidence" value="ECO:0000318"/>
    <property type="project" value="GO_Central"/>
</dbReference>
<dbReference type="RefSeq" id="XP_002174209.2">
    <property type="nucleotide sequence ID" value="XM_002174173.2"/>
</dbReference>
<feature type="region of interest" description="Disordered" evidence="1">
    <location>
        <begin position="129"/>
        <end position="157"/>
    </location>
</feature>